<name>A0A1Y1WJP9_9FUNG</name>
<dbReference type="RefSeq" id="XP_040746924.1">
    <property type="nucleotide sequence ID" value="XM_040884225.1"/>
</dbReference>
<reference evidence="2 3" key="1">
    <citation type="submission" date="2016-07" db="EMBL/GenBank/DDBJ databases">
        <title>Pervasive Adenine N6-methylation of Active Genes in Fungi.</title>
        <authorList>
            <consortium name="DOE Joint Genome Institute"/>
            <person name="Mondo S.J."/>
            <person name="Dannebaum R.O."/>
            <person name="Kuo R.C."/>
            <person name="Labutti K."/>
            <person name="Haridas S."/>
            <person name="Kuo A."/>
            <person name="Salamov A."/>
            <person name="Ahrendt S.R."/>
            <person name="Lipzen A."/>
            <person name="Sullivan W."/>
            <person name="Andreopoulos W.B."/>
            <person name="Clum A."/>
            <person name="Lindquist E."/>
            <person name="Daum C."/>
            <person name="Ramamoorthy G.K."/>
            <person name="Gryganskyi A."/>
            <person name="Culley D."/>
            <person name="Magnuson J.K."/>
            <person name="James T.Y."/>
            <person name="O'Malley M.A."/>
            <person name="Stajich J.E."/>
            <person name="Spatafora J.W."/>
            <person name="Visel A."/>
            <person name="Grigoriev I.V."/>
        </authorList>
    </citation>
    <scope>NUCLEOTIDE SEQUENCE [LARGE SCALE GENOMIC DNA]</scope>
    <source>
        <strain evidence="2 3">ATCC 12442</strain>
    </source>
</reference>
<dbReference type="AlphaFoldDB" id="A0A1Y1WJP9"/>
<sequence length="62" mass="7061">HAHKRLVISPIGEPLGTAESVHEIIIVLSDVMRCHTEVLRRCNILHRSISERNILIVRDEGK</sequence>
<dbReference type="Pfam" id="PF17667">
    <property type="entry name" value="Pkinase_fungal"/>
    <property type="match status" value="1"/>
</dbReference>
<keyword evidence="3" id="KW-1185">Reference proteome</keyword>
<feature type="domain" description="Fungal-type protein kinase" evidence="1">
    <location>
        <begin position="2"/>
        <end position="59"/>
    </location>
</feature>
<accession>A0A1Y1WJP9</accession>
<evidence type="ECO:0000259" key="1">
    <source>
        <dbReference type="Pfam" id="PF17667"/>
    </source>
</evidence>
<protein>
    <recommendedName>
        <fullName evidence="1">Fungal-type protein kinase domain-containing protein</fullName>
    </recommendedName>
</protein>
<organism evidence="2 3">
    <name type="scientific">Linderina pennispora</name>
    <dbReference type="NCBI Taxonomy" id="61395"/>
    <lineage>
        <taxon>Eukaryota</taxon>
        <taxon>Fungi</taxon>
        <taxon>Fungi incertae sedis</taxon>
        <taxon>Zoopagomycota</taxon>
        <taxon>Kickxellomycotina</taxon>
        <taxon>Kickxellomycetes</taxon>
        <taxon>Kickxellales</taxon>
        <taxon>Kickxellaceae</taxon>
        <taxon>Linderina</taxon>
    </lineage>
</organism>
<dbReference type="Proteomes" id="UP000193922">
    <property type="component" value="Unassembled WGS sequence"/>
</dbReference>
<evidence type="ECO:0000313" key="3">
    <source>
        <dbReference type="Proteomes" id="UP000193922"/>
    </source>
</evidence>
<evidence type="ECO:0000313" key="2">
    <source>
        <dbReference type="EMBL" id="ORX73713.1"/>
    </source>
</evidence>
<dbReference type="InterPro" id="IPR040976">
    <property type="entry name" value="Pkinase_fungal"/>
</dbReference>
<feature type="non-terminal residue" evidence="2">
    <location>
        <position position="62"/>
    </location>
</feature>
<dbReference type="GeneID" id="63800873"/>
<feature type="non-terminal residue" evidence="2">
    <location>
        <position position="1"/>
    </location>
</feature>
<proteinExistence type="predicted"/>
<gene>
    <name evidence="2" type="ORF">DL89DRAFT_212617</name>
</gene>
<comment type="caution">
    <text evidence="2">The sequence shown here is derived from an EMBL/GenBank/DDBJ whole genome shotgun (WGS) entry which is preliminary data.</text>
</comment>
<dbReference type="EMBL" id="MCFD01000001">
    <property type="protein sequence ID" value="ORX73713.1"/>
    <property type="molecule type" value="Genomic_DNA"/>
</dbReference>
<dbReference type="OrthoDB" id="5584477at2759"/>